<dbReference type="InterPro" id="IPR052019">
    <property type="entry name" value="F420H2_bilvrd_red/Heme_oxyg"/>
</dbReference>
<keyword evidence="4" id="KW-1185">Reference proteome</keyword>
<evidence type="ECO:0000259" key="2">
    <source>
        <dbReference type="Pfam" id="PF01243"/>
    </source>
</evidence>
<comment type="caution">
    <text evidence="3">The sequence shown here is derived from an EMBL/GenBank/DDBJ whole genome shotgun (WGS) entry which is preliminary data.</text>
</comment>
<dbReference type="Proteomes" id="UP001595947">
    <property type="component" value="Unassembled WGS sequence"/>
</dbReference>
<keyword evidence="1" id="KW-0560">Oxidoreductase</keyword>
<evidence type="ECO:0000256" key="1">
    <source>
        <dbReference type="ARBA" id="ARBA00023002"/>
    </source>
</evidence>
<protein>
    <submittedName>
        <fullName evidence="3">TIGR03618 family F420-dependent PPOX class oxidoreductase</fullName>
    </submittedName>
</protein>
<organism evidence="3 4">
    <name type="scientific">Actinomycetospora atypica</name>
    <dbReference type="NCBI Taxonomy" id="1290095"/>
    <lineage>
        <taxon>Bacteria</taxon>
        <taxon>Bacillati</taxon>
        <taxon>Actinomycetota</taxon>
        <taxon>Actinomycetes</taxon>
        <taxon>Pseudonocardiales</taxon>
        <taxon>Pseudonocardiaceae</taxon>
        <taxon>Actinomycetospora</taxon>
    </lineage>
</organism>
<dbReference type="InterPro" id="IPR012349">
    <property type="entry name" value="Split_barrel_FMN-bd"/>
</dbReference>
<accession>A0ABV9YNE7</accession>
<dbReference type="InterPro" id="IPR019920">
    <property type="entry name" value="F420-binding_dom_put"/>
</dbReference>
<dbReference type="Pfam" id="PF01243">
    <property type="entry name" value="PNPOx_N"/>
    <property type="match status" value="1"/>
</dbReference>
<feature type="domain" description="Pyridoxamine 5'-phosphate oxidase N-terminal" evidence="2">
    <location>
        <begin position="7"/>
        <end position="130"/>
    </location>
</feature>
<evidence type="ECO:0000313" key="3">
    <source>
        <dbReference type="EMBL" id="MFC5062864.1"/>
    </source>
</evidence>
<gene>
    <name evidence="3" type="ORF">ACFPBZ_11655</name>
</gene>
<reference evidence="4" key="1">
    <citation type="journal article" date="2019" name="Int. J. Syst. Evol. Microbiol.">
        <title>The Global Catalogue of Microorganisms (GCM) 10K type strain sequencing project: providing services to taxonomists for standard genome sequencing and annotation.</title>
        <authorList>
            <consortium name="The Broad Institute Genomics Platform"/>
            <consortium name="The Broad Institute Genome Sequencing Center for Infectious Disease"/>
            <person name="Wu L."/>
            <person name="Ma J."/>
        </authorList>
    </citation>
    <scope>NUCLEOTIDE SEQUENCE [LARGE SCALE GENOMIC DNA]</scope>
    <source>
        <strain evidence="4">CGMCC 4.7093</strain>
    </source>
</reference>
<dbReference type="NCBIfam" id="TIGR03618">
    <property type="entry name" value="Rv1155_F420"/>
    <property type="match status" value="1"/>
</dbReference>
<dbReference type="Gene3D" id="2.30.110.10">
    <property type="entry name" value="Electron Transport, Fmn-binding Protein, Chain A"/>
    <property type="match status" value="1"/>
</dbReference>
<evidence type="ECO:0000313" key="4">
    <source>
        <dbReference type="Proteomes" id="UP001595947"/>
    </source>
</evidence>
<dbReference type="InterPro" id="IPR011576">
    <property type="entry name" value="Pyridox_Oxase_N"/>
</dbReference>
<dbReference type="SUPFAM" id="SSF50475">
    <property type="entry name" value="FMN-binding split barrel"/>
    <property type="match status" value="1"/>
</dbReference>
<name>A0ABV9YNE7_9PSEU</name>
<dbReference type="PANTHER" id="PTHR35176">
    <property type="entry name" value="HEME OXYGENASE HI_0854-RELATED"/>
    <property type="match status" value="1"/>
</dbReference>
<dbReference type="EMBL" id="JBHSIV010000010">
    <property type="protein sequence ID" value="MFC5062864.1"/>
    <property type="molecule type" value="Genomic_DNA"/>
</dbReference>
<sequence>MSVPLPDGLVELLRRPAPCFIATLMPDGSPQMTETWVDTDGERIVVNVIDGMQKSRNIARDPRVAVNIADPDDPSRYYGVRGRVVESTTEGGAEHIEELAQKYLGRPYPNFSGRPETRRIFRIAADSINHVPWGS</sequence>
<dbReference type="PANTHER" id="PTHR35176:SF6">
    <property type="entry name" value="HEME OXYGENASE HI_0854-RELATED"/>
    <property type="match status" value="1"/>
</dbReference>
<proteinExistence type="predicted"/>
<dbReference type="RefSeq" id="WP_378036217.1">
    <property type="nucleotide sequence ID" value="NZ_JBHSIV010000010.1"/>
</dbReference>